<dbReference type="EC" id="2.5.1.72" evidence="3"/>
<dbReference type="InterPro" id="IPR029063">
    <property type="entry name" value="SAM-dependent_MTases_sf"/>
</dbReference>
<keyword evidence="12" id="KW-1185">Reference proteome</keyword>
<dbReference type="Gene3D" id="3.40.50.150">
    <property type="entry name" value="Vaccinia Virus protein VP39"/>
    <property type="match status" value="1"/>
</dbReference>
<dbReference type="PANTHER" id="PTHR30573">
    <property type="entry name" value="QUINOLINATE SYNTHETASE A"/>
    <property type="match status" value="1"/>
</dbReference>
<protein>
    <recommendedName>
        <fullName evidence="3">quinolinate synthase</fullName>
        <ecNumber evidence="3">2.5.1.72</ecNumber>
    </recommendedName>
</protein>
<dbReference type="Pfam" id="PF08241">
    <property type="entry name" value="Methyltransf_11"/>
    <property type="match status" value="1"/>
</dbReference>
<evidence type="ECO:0000256" key="3">
    <source>
        <dbReference type="ARBA" id="ARBA00012669"/>
    </source>
</evidence>
<name>A0A6A6K004_HEVBR</name>
<comment type="pathway">
    <text evidence="2">Cofactor biosynthesis; NAD(+) biosynthesis; quinolinate from iminoaspartate: step 1/1.</text>
</comment>
<dbReference type="NCBIfam" id="NF006878">
    <property type="entry name" value="PRK09375.1-2"/>
    <property type="match status" value="1"/>
</dbReference>
<evidence type="ECO:0000256" key="6">
    <source>
        <dbReference type="ARBA" id="ARBA00022679"/>
    </source>
</evidence>
<dbReference type="Proteomes" id="UP000467840">
    <property type="component" value="Unassembled WGS sequence"/>
</dbReference>
<sequence length="560" mass="62129">MSCCSSYIRRVRDSFDRAASSYDRYSTIQCNVARELCSLMRVVDGQRVLDVGCGTGHIGATIGGRCELFQVDISKEMCSAASKKSYGLTVSCDMHNIPFSDGFFDVVTSSMAVHWASDIGACLQSMLRVLNKTGQGLFISVPVRGTLEELAICERLVGRERKFAFHDVTFFIKLIPALGGVVEYVQCKKYILHHKTCMRLLDSIAKTGAQPHRDTTKASGGADILDVCCMYSNLFSRGGMVSLVPSLSVMFSDYRDLSCEIRDISKKKNAVILAHYYQDEEIQEIADFVGDSLELSKKAASTDAEIIVFCGVFFMAEVAKILNPNKRVIMPDINAGCSLAESCRAEDFKKFRHAHEDCFAITYINSSAEVKYHSDIICTSSNAVKIINDVPKDQKILFAPDRFLGEFLKKETGRDMLLWHGSCVVHENFSEANLIDLSTRYKDAHIIAHPECPGNLLKYAHCIGSTTHLLRYSAAHPGSKFIVLTEEGLVHQMKKASPGSEFYVVDSAQGCESCSKCPYMRLNTLEKLYKCITDELPEITMSAEIIAGARKPIEAMMRAS</sequence>
<keyword evidence="9" id="KW-0411">Iron-sulfur</keyword>
<keyword evidence="5" id="KW-0662">Pyridine nucleotide biosynthesis</keyword>
<evidence type="ECO:0000256" key="4">
    <source>
        <dbReference type="ARBA" id="ARBA00022485"/>
    </source>
</evidence>
<keyword evidence="8" id="KW-0408">Iron</keyword>
<dbReference type="SUPFAM" id="SSF53335">
    <property type="entry name" value="S-adenosyl-L-methionine-dependent methyltransferases"/>
    <property type="match status" value="1"/>
</dbReference>
<dbReference type="GO" id="GO:0051539">
    <property type="term" value="F:4 iron, 4 sulfur cluster binding"/>
    <property type="evidence" value="ECO:0007669"/>
    <property type="project" value="UniProtKB-KW"/>
</dbReference>
<dbReference type="GO" id="GO:0005829">
    <property type="term" value="C:cytosol"/>
    <property type="evidence" value="ECO:0007669"/>
    <property type="project" value="TreeGrafter"/>
</dbReference>
<dbReference type="GO" id="GO:0046872">
    <property type="term" value="F:metal ion binding"/>
    <property type="evidence" value="ECO:0007669"/>
    <property type="project" value="UniProtKB-KW"/>
</dbReference>
<dbReference type="InterPro" id="IPR036094">
    <property type="entry name" value="NadA_sf"/>
</dbReference>
<dbReference type="InterPro" id="IPR023066">
    <property type="entry name" value="Quinolinate_synth_type2"/>
</dbReference>
<dbReference type="UniPathway" id="UPA00253">
    <property type="reaction ID" value="UER00327"/>
</dbReference>
<keyword evidence="7" id="KW-0479">Metal-binding</keyword>
<dbReference type="InterPro" id="IPR013216">
    <property type="entry name" value="Methyltransf_11"/>
</dbReference>
<dbReference type="Gene3D" id="3.40.50.10800">
    <property type="entry name" value="NadA-like"/>
    <property type="match status" value="3"/>
</dbReference>
<evidence type="ECO:0000256" key="1">
    <source>
        <dbReference type="ARBA" id="ARBA00001966"/>
    </source>
</evidence>
<dbReference type="InterPro" id="IPR003473">
    <property type="entry name" value="NadA"/>
</dbReference>
<evidence type="ECO:0000313" key="11">
    <source>
        <dbReference type="EMBL" id="KAF2282151.1"/>
    </source>
</evidence>
<reference evidence="11 12" key="1">
    <citation type="journal article" date="2020" name="Mol. Plant">
        <title>The Chromosome-Based Rubber Tree Genome Provides New Insights into Spurge Genome Evolution and Rubber Biosynthesis.</title>
        <authorList>
            <person name="Liu J."/>
            <person name="Shi C."/>
            <person name="Shi C.C."/>
            <person name="Li W."/>
            <person name="Zhang Q.J."/>
            <person name="Zhang Y."/>
            <person name="Li K."/>
            <person name="Lu H.F."/>
            <person name="Shi C."/>
            <person name="Zhu S.T."/>
            <person name="Xiao Z.Y."/>
            <person name="Nan H."/>
            <person name="Yue Y."/>
            <person name="Zhu X.G."/>
            <person name="Wu Y."/>
            <person name="Hong X.N."/>
            <person name="Fan G.Y."/>
            <person name="Tong Y."/>
            <person name="Zhang D."/>
            <person name="Mao C.L."/>
            <person name="Liu Y.L."/>
            <person name="Hao S.J."/>
            <person name="Liu W.Q."/>
            <person name="Lv M.Q."/>
            <person name="Zhang H.B."/>
            <person name="Liu Y."/>
            <person name="Hu-Tang G.R."/>
            <person name="Wang J.P."/>
            <person name="Wang J.H."/>
            <person name="Sun Y.H."/>
            <person name="Ni S.B."/>
            <person name="Chen W.B."/>
            <person name="Zhang X.C."/>
            <person name="Jiao Y.N."/>
            <person name="Eichler E.E."/>
            <person name="Li G.H."/>
            <person name="Liu X."/>
            <person name="Gao L.Z."/>
        </authorList>
    </citation>
    <scope>NUCLEOTIDE SEQUENCE [LARGE SCALE GENOMIC DNA]</scope>
    <source>
        <strain evidence="12">cv. GT1</strain>
        <tissue evidence="11">Leaf</tissue>
    </source>
</reference>
<evidence type="ECO:0000256" key="8">
    <source>
        <dbReference type="ARBA" id="ARBA00023004"/>
    </source>
</evidence>
<dbReference type="PANTHER" id="PTHR30573:SF0">
    <property type="entry name" value="QUINOLINATE SYNTHASE, CHLOROPLASTIC"/>
    <property type="match status" value="1"/>
</dbReference>
<dbReference type="SUPFAM" id="SSF142754">
    <property type="entry name" value="NadA-like"/>
    <property type="match status" value="1"/>
</dbReference>
<evidence type="ECO:0000313" key="12">
    <source>
        <dbReference type="Proteomes" id="UP000467840"/>
    </source>
</evidence>
<accession>A0A6A6K004</accession>
<evidence type="ECO:0000256" key="7">
    <source>
        <dbReference type="ARBA" id="ARBA00022723"/>
    </source>
</evidence>
<gene>
    <name evidence="11" type="ORF">GH714_042975</name>
</gene>
<dbReference type="AlphaFoldDB" id="A0A6A6K004"/>
<dbReference type="NCBIfam" id="TIGR00550">
    <property type="entry name" value="nadA"/>
    <property type="match status" value="1"/>
</dbReference>
<dbReference type="GO" id="GO:0034628">
    <property type="term" value="P:'de novo' NAD+ biosynthetic process from L-aspartate"/>
    <property type="evidence" value="ECO:0007669"/>
    <property type="project" value="TreeGrafter"/>
</dbReference>
<proteinExistence type="inferred from homology"/>
<comment type="caution">
    <text evidence="11">The sequence shown here is derived from an EMBL/GenBank/DDBJ whole genome shotgun (WGS) entry which is preliminary data.</text>
</comment>
<dbReference type="GO" id="GO:0008987">
    <property type="term" value="F:quinolinate synthetase A activity"/>
    <property type="evidence" value="ECO:0007669"/>
    <property type="project" value="InterPro"/>
</dbReference>
<dbReference type="CDD" id="cd02440">
    <property type="entry name" value="AdoMet_MTases"/>
    <property type="match status" value="1"/>
</dbReference>
<keyword evidence="4" id="KW-0004">4Fe-4S</keyword>
<feature type="domain" description="Methyltransferase type 11" evidence="10">
    <location>
        <begin position="49"/>
        <end position="135"/>
    </location>
</feature>
<evidence type="ECO:0000256" key="9">
    <source>
        <dbReference type="ARBA" id="ARBA00023014"/>
    </source>
</evidence>
<keyword evidence="6" id="KW-0808">Transferase</keyword>
<evidence type="ECO:0000259" key="10">
    <source>
        <dbReference type="Pfam" id="PF08241"/>
    </source>
</evidence>
<comment type="cofactor">
    <cofactor evidence="1">
        <name>[4Fe-4S] cluster</name>
        <dbReference type="ChEBI" id="CHEBI:49883"/>
    </cofactor>
</comment>
<dbReference type="Pfam" id="PF02445">
    <property type="entry name" value="NadA"/>
    <property type="match status" value="1"/>
</dbReference>
<dbReference type="HAMAP" id="MF_00568">
    <property type="entry name" value="NadA_type2"/>
    <property type="match status" value="1"/>
</dbReference>
<evidence type="ECO:0000256" key="2">
    <source>
        <dbReference type="ARBA" id="ARBA00005065"/>
    </source>
</evidence>
<dbReference type="GO" id="GO:0008757">
    <property type="term" value="F:S-adenosylmethionine-dependent methyltransferase activity"/>
    <property type="evidence" value="ECO:0007669"/>
    <property type="project" value="InterPro"/>
</dbReference>
<dbReference type="EMBL" id="JAAGAX010000511">
    <property type="protein sequence ID" value="KAF2282151.1"/>
    <property type="molecule type" value="Genomic_DNA"/>
</dbReference>
<evidence type="ECO:0000256" key="5">
    <source>
        <dbReference type="ARBA" id="ARBA00022642"/>
    </source>
</evidence>
<organism evidence="11 12">
    <name type="scientific">Hevea brasiliensis</name>
    <name type="common">Para rubber tree</name>
    <name type="synonym">Siphonia brasiliensis</name>
    <dbReference type="NCBI Taxonomy" id="3981"/>
    <lineage>
        <taxon>Eukaryota</taxon>
        <taxon>Viridiplantae</taxon>
        <taxon>Streptophyta</taxon>
        <taxon>Embryophyta</taxon>
        <taxon>Tracheophyta</taxon>
        <taxon>Spermatophyta</taxon>
        <taxon>Magnoliopsida</taxon>
        <taxon>eudicotyledons</taxon>
        <taxon>Gunneridae</taxon>
        <taxon>Pentapetalae</taxon>
        <taxon>rosids</taxon>
        <taxon>fabids</taxon>
        <taxon>Malpighiales</taxon>
        <taxon>Euphorbiaceae</taxon>
        <taxon>Crotonoideae</taxon>
        <taxon>Micrandreae</taxon>
        <taxon>Hevea</taxon>
    </lineage>
</organism>